<feature type="non-terminal residue" evidence="1">
    <location>
        <position position="177"/>
    </location>
</feature>
<comment type="caution">
    <text evidence="1">The sequence shown here is derived from an EMBL/GenBank/DDBJ whole genome shotgun (WGS) entry which is preliminary data.</text>
</comment>
<dbReference type="AlphaFoldDB" id="A0A3M7RJP9"/>
<gene>
    <name evidence="1" type="ORF">BpHYR1_050353</name>
</gene>
<organism evidence="1 2">
    <name type="scientific">Brachionus plicatilis</name>
    <name type="common">Marine rotifer</name>
    <name type="synonym">Brachionus muelleri</name>
    <dbReference type="NCBI Taxonomy" id="10195"/>
    <lineage>
        <taxon>Eukaryota</taxon>
        <taxon>Metazoa</taxon>
        <taxon>Spiralia</taxon>
        <taxon>Gnathifera</taxon>
        <taxon>Rotifera</taxon>
        <taxon>Eurotatoria</taxon>
        <taxon>Monogononta</taxon>
        <taxon>Pseudotrocha</taxon>
        <taxon>Ploima</taxon>
        <taxon>Brachionidae</taxon>
        <taxon>Brachionus</taxon>
    </lineage>
</organism>
<dbReference type="Pfam" id="PF15087">
    <property type="entry name" value="DUF4551"/>
    <property type="match status" value="1"/>
</dbReference>
<sequence>MAGIIDDIPKFLTGVDRENSLHIVIDYYKNPKRKKELEKIKNKVIELKKSMIYSKSIDDKLLETELNTSRSSYNSRKDNNQDISLISTYRELTNYMNDAEGTSRTNKSVRFSETVKVKESDSDQEIEERYKILTQMVSSTEGFKNMMDKDLDIFTLDLPLTPRSLDGNSIPDFSSLG</sequence>
<protein>
    <submittedName>
        <fullName evidence="1">Uncharacterized protein</fullName>
    </submittedName>
</protein>
<name>A0A3M7RJP9_BRAPC</name>
<dbReference type="Proteomes" id="UP000276133">
    <property type="component" value="Unassembled WGS sequence"/>
</dbReference>
<dbReference type="InterPro" id="IPR027878">
    <property type="entry name" value="DUF4551"/>
</dbReference>
<accession>A0A3M7RJP9</accession>
<proteinExistence type="predicted"/>
<evidence type="ECO:0000313" key="1">
    <source>
        <dbReference type="EMBL" id="RNA23786.1"/>
    </source>
</evidence>
<evidence type="ECO:0000313" key="2">
    <source>
        <dbReference type="Proteomes" id="UP000276133"/>
    </source>
</evidence>
<reference evidence="1 2" key="1">
    <citation type="journal article" date="2018" name="Sci. Rep.">
        <title>Genomic signatures of local adaptation to the degree of environmental predictability in rotifers.</title>
        <authorList>
            <person name="Franch-Gras L."/>
            <person name="Hahn C."/>
            <person name="Garcia-Roger E.M."/>
            <person name="Carmona M.J."/>
            <person name="Serra M."/>
            <person name="Gomez A."/>
        </authorList>
    </citation>
    <scope>NUCLEOTIDE SEQUENCE [LARGE SCALE GENOMIC DNA]</scope>
    <source>
        <strain evidence="1">HYR1</strain>
    </source>
</reference>
<keyword evidence="2" id="KW-1185">Reference proteome</keyword>
<dbReference type="EMBL" id="REGN01003217">
    <property type="protein sequence ID" value="RNA23786.1"/>
    <property type="molecule type" value="Genomic_DNA"/>
</dbReference>